<organism evidence="1">
    <name type="scientific">Fusarium oxysporum (strain Fo5176)</name>
    <name type="common">Fusarium vascular wilt</name>
    <dbReference type="NCBI Taxonomy" id="660025"/>
    <lineage>
        <taxon>Eukaryota</taxon>
        <taxon>Fungi</taxon>
        <taxon>Dikarya</taxon>
        <taxon>Ascomycota</taxon>
        <taxon>Pezizomycotina</taxon>
        <taxon>Sordariomycetes</taxon>
        <taxon>Hypocreomycetidae</taxon>
        <taxon>Hypocreales</taxon>
        <taxon>Nectriaceae</taxon>
        <taxon>Fusarium</taxon>
        <taxon>Fusarium oxysporum species complex</taxon>
    </lineage>
</organism>
<reference evidence="1" key="1">
    <citation type="journal article" date="2012" name="Mol. Plant Microbe Interact.">
        <title>A highly conserved effector in Fusarium oxysporum is required for full virulence on Arabidopsis.</title>
        <authorList>
            <person name="Thatcher L.F."/>
            <person name="Gardiner D.M."/>
            <person name="Kazan K."/>
            <person name="Manners J."/>
        </authorList>
    </citation>
    <scope>NUCLEOTIDE SEQUENCE [LARGE SCALE GENOMIC DNA]</scope>
    <source>
        <strain evidence="1">Fo5176</strain>
    </source>
</reference>
<gene>
    <name evidence="1" type="ORF">FOXB_10595</name>
</gene>
<protein>
    <submittedName>
        <fullName evidence="1">Uncharacterized protein</fullName>
    </submittedName>
</protein>
<accession>F9FW14</accession>
<name>F9FW14_FUSOF</name>
<sequence length="68" mass="7341">MVVDTVDPWSDTSNSALQGSLLLVKAGVYLAPMGDTGCRCTSNKFLPWCGYQYMIATGNGSYGSTRKR</sequence>
<dbReference type="AlphaFoldDB" id="F9FW14"/>
<proteinExistence type="predicted"/>
<comment type="caution">
    <text evidence="1">The sequence shown here is derived from an EMBL/GenBank/DDBJ whole genome shotgun (WGS) entry which is preliminary data.</text>
</comment>
<evidence type="ECO:0000313" key="1">
    <source>
        <dbReference type="EMBL" id="EGU78892.1"/>
    </source>
</evidence>
<dbReference type="EMBL" id="AFQF01002725">
    <property type="protein sequence ID" value="EGU78892.1"/>
    <property type="molecule type" value="Genomic_DNA"/>
</dbReference>